<dbReference type="EMBL" id="AZBU02000008">
    <property type="protein sequence ID" value="TKR66844.1"/>
    <property type="molecule type" value="Genomic_DNA"/>
</dbReference>
<dbReference type="AlphaFoldDB" id="A0A4U5MCL6"/>
<evidence type="ECO:0000256" key="1">
    <source>
        <dbReference type="SAM" id="SignalP"/>
    </source>
</evidence>
<keyword evidence="3" id="KW-1185">Reference proteome</keyword>
<evidence type="ECO:0000313" key="2">
    <source>
        <dbReference type="EMBL" id="TKR66844.1"/>
    </source>
</evidence>
<name>A0A4U5MCL6_STECR</name>
<evidence type="ECO:0000313" key="3">
    <source>
        <dbReference type="Proteomes" id="UP000298663"/>
    </source>
</evidence>
<reference evidence="2 3" key="1">
    <citation type="journal article" date="2015" name="Genome Biol.">
        <title>Comparative genomics of Steinernema reveals deeply conserved gene regulatory networks.</title>
        <authorList>
            <person name="Dillman A.R."/>
            <person name="Macchietto M."/>
            <person name="Porter C.F."/>
            <person name="Rogers A."/>
            <person name="Williams B."/>
            <person name="Antoshechkin I."/>
            <person name="Lee M.M."/>
            <person name="Goodwin Z."/>
            <person name="Lu X."/>
            <person name="Lewis E.E."/>
            <person name="Goodrich-Blair H."/>
            <person name="Stock S.P."/>
            <person name="Adams B.J."/>
            <person name="Sternberg P.W."/>
            <person name="Mortazavi A."/>
        </authorList>
    </citation>
    <scope>NUCLEOTIDE SEQUENCE [LARGE SCALE GENOMIC DNA]</scope>
    <source>
        <strain evidence="2 3">ALL</strain>
    </source>
</reference>
<feature type="chain" id="PRO_5020401765" description="Secreted protein" evidence="1">
    <location>
        <begin position="20"/>
        <end position="82"/>
    </location>
</feature>
<protein>
    <recommendedName>
        <fullName evidence="4">Secreted protein</fullName>
    </recommendedName>
</protein>
<gene>
    <name evidence="2" type="ORF">L596_023078</name>
</gene>
<feature type="signal peptide" evidence="1">
    <location>
        <begin position="1"/>
        <end position="19"/>
    </location>
</feature>
<organism evidence="2 3">
    <name type="scientific">Steinernema carpocapsae</name>
    <name type="common">Entomopathogenic nematode</name>
    <dbReference type="NCBI Taxonomy" id="34508"/>
    <lineage>
        <taxon>Eukaryota</taxon>
        <taxon>Metazoa</taxon>
        <taxon>Ecdysozoa</taxon>
        <taxon>Nematoda</taxon>
        <taxon>Chromadorea</taxon>
        <taxon>Rhabditida</taxon>
        <taxon>Tylenchina</taxon>
        <taxon>Panagrolaimomorpha</taxon>
        <taxon>Strongyloidoidea</taxon>
        <taxon>Steinernematidae</taxon>
        <taxon>Steinernema</taxon>
    </lineage>
</organism>
<reference evidence="2 3" key="2">
    <citation type="journal article" date="2019" name="G3 (Bethesda)">
        <title>Hybrid Assembly of the Genome of the Entomopathogenic Nematode Steinernema carpocapsae Identifies the X-Chromosome.</title>
        <authorList>
            <person name="Serra L."/>
            <person name="Macchietto M."/>
            <person name="Macias-Munoz A."/>
            <person name="McGill C.J."/>
            <person name="Rodriguez I.M."/>
            <person name="Rodriguez B."/>
            <person name="Murad R."/>
            <person name="Mortazavi A."/>
        </authorList>
    </citation>
    <scope>NUCLEOTIDE SEQUENCE [LARGE SCALE GENOMIC DNA]</scope>
    <source>
        <strain evidence="2 3">ALL</strain>
    </source>
</reference>
<comment type="caution">
    <text evidence="2">The sequence shown here is derived from an EMBL/GenBank/DDBJ whole genome shotgun (WGS) entry which is preliminary data.</text>
</comment>
<keyword evidence="1" id="KW-0732">Signal</keyword>
<proteinExistence type="predicted"/>
<dbReference type="Proteomes" id="UP000298663">
    <property type="component" value="Unassembled WGS sequence"/>
</dbReference>
<sequence length="82" mass="8778">MQSHKVFVIVLVFVKAASPAPCAPKPELVGAQSKEGDGFGLGFFHVRAIAISLVVGLPEEFLSFSPVRLDRFCESMNNSNAA</sequence>
<accession>A0A4U5MCL6</accession>
<evidence type="ECO:0008006" key="4">
    <source>
        <dbReference type="Google" id="ProtNLM"/>
    </source>
</evidence>